<gene>
    <name evidence="2" type="ORF">PSTG_18133</name>
</gene>
<reference evidence="3" key="1">
    <citation type="submission" date="2014-03" db="EMBL/GenBank/DDBJ databases">
        <title>The Genome Sequence of Puccinia striiformis f. sp. tritici PST-78.</title>
        <authorList>
            <consortium name="The Broad Institute Genome Sequencing Platform"/>
            <person name="Cuomo C."/>
            <person name="Hulbert S."/>
            <person name="Chen X."/>
            <person name="Walker B."/>
            <person name="Young S.K."/>
            <person name="Zeng Q."/>
            <person name="Gargeya S."/>
            <person name="Fitzgerald M."/>
            <person name="Haas B."/>
            <person name="Abouelleil A."/>
            <person name="Alvarado L."/>
            <person name="Arachchi H.M."/>
            <person name="Berlin A.M."/>
            <person name="Chapman S.B."/>
            <person name="Goldberg J."/>
            <person name="Griggs A."/>
            <person name="Gujja S."/>
            <person name="Hansen M."/>
            <person name="Howarth C."/>
            <person name="Imamovic A."/>
            <person name="Larimer J."/>
            <person name="McCowan C."/>
            <person name="Montmayeur A."/>
            <person name="Murphy C."/>
            <person name="Neiman D."/>
            <person name="Pearson M."/>
            <person name="Priest M."/>
            <person name="Roberts A."/>
            <person name="Saif S."/>
            <person name="Shea T."/>
            <person name="Sisk P."/>
            <person name="Sykes S."/>
            <person name="Wortman J."/>
            <person name="Nusbaum C."/>
            <person name="Birren B."/>
        </authorList>
    </citation>
    <scope>NUCLEOTIDE SEQUENCE [LARGE SCALE GENOMIC DNA]</scope>
    <source>
        <strain evidence="3">race PST-78</strain>
    </source>
</reference>
<name>A0A0L0UND2_9BASI</name>
<dbReference type="Proteomes" id="UP000054564">
    <property type="component" value="Unassembled WGS sequence"/>
</dbReference>
<dbReference type="EMBL" id="AJIL01001824">
    <property type="protein sequence ID" value="KNE88466.1"/>
    <property type="molecule type" value="Genomic_DNA"/>
</dbReference>
<accession>A0A0L0UND2</accession>
<feature type="non-terminal residue" evidence="2">
    <location>
        <position position="333"/>
    </location>
</feature>
<organism evidence="2 3">
    <name type="scientific">Puccinia striiformis f. sp. tritici PST-78</name>
    <dbReference type="NCBI Taxonomy" id="1165861"/>
    <lineage>
        <taxon>Eukaryota</taxon>
        <taxon>Fungi</taxon>
        <taxon>Dikarya</taxon>
        <taxon>Basidiomycota</taxon>
        <taxon>Pucciniomycotina</taxon>
        <taxon>Pucciniomycetes</taxon>
        <taxon>Pucciniales</taxon>
        <taxon>Pucciniaceae</taxon>
        <taxon>Puccinia</taxon>
    </lineage>
</organism>
<sequence>EAVRKTHDAENPECAILETNGSNFQIWEEEVNRTLDGVFDTAKPFLSDDTNFDILDKDEAKSVTTLLRVTITKDLRTIVGGASVKTPLEMFNLIKLNCKHSDRQHKLRIVDKLVTLIKNKSPSTEVTLSSWTSAVTKLEQLKVSISELYGLLLQNGFVAPTGIDKKTFEFSVDSKLEAKESATFTEVSTIIQSACGQHKNKTAETSTSYAPMDLDAIQAFRQSQGKYVHPNQRNPPTPPTQAPVSQRRPQLSLEKASFYRGQPPPSEALKEKYGSLCFVCNSDQHWYNNCARYWELVRTGVLAPPPKEFKGPNLAGQSIPVPPPQHNQLRQLD</sequence>
<feature type="region of interest" description="Disordered" evidence="1">
    <location>
        <begin position="225"/>
        <end position="249"/>
    </location>
</feature>
<evidence type="ECO:0000313" key="2">
    <source>
        <dbReference type="EMBL" id="KNE88466.1"/>
    </source>
</evidence>
<evidence type="ECO:0000313" key="3">
    <source>
        <dbReference type="Proteomes" id="UP000054564"/>
    </source>
</evidence>
<feature type="non-terminal residue" evidence="2">
    <location>
        <position position="1"/>
    </location>
</feature>
<feature type="region of interest" description="Disordered" evidence="1">
    <location>
        <begin position="308"/>
        <end position="333"/>
    </location>
</feature>
<keyword evidence="3" id="KW-1185">Reference proteome</keyword>
<evidence type="ECO:0008006" key="4">
    <source>
        <dbReference type="Google" id="ProtNLM"/>
    </source>
</evidence>
<dbReference type="AlphaFoldDB" id="A0A0L0UND2"/>
<comment type="caution">
    <text evidence="2">The sequence shown here is derived from an EMBL/GenBank/DDBJ whole genome shotgun (WGS) entry which is preliminary data.</text>
</comment>
<protein>
    <recommendedName>
        <fullName evidence="4">Dcp1p-Dcp2p decapping enzyme complex alpha subunit</fullName>
    </recommendedName>
</protein>
<proteinExistence type="predicted"/>
<evidence type="ECO:0000256" key="1">
    <source>
        <dbReference type="SAM" id="MobiDB-lite"/>
    </source>
</evidence>